<organism evidence="3 4">
    <name type="scientific">Naasia lichenicola</name>
    <dbReference type="NCBI Taxonomy" id="2565933"/>
    <lineage>
        <taxon>Bacteria</taxon>
        <taxon>Bacillati</taxon>
        <taxon>Actinomycetota</taxon>
        <taxon>Actinomycetes</taxon>
        <taxon>Micrococcales</taxon>
        <taxon>Microbacteriaceae</taxon>
        <taxon>Naasia</taxon>
    </lineage>
</organism>
<dbReference type="RefSeq" id="WP_136428789.1">
    <property type="nucleotide sequence ID" value="NZ_SSSM01000006.1"/>
</dbReference>
<comment type="caution">
    <text evidence="3">The sequence shown here is derived from an EMBL/GenBank/DDBJ whole genome shotgun (WGS) entry which is preliminary data.</text>
</comment>
<keyword evidence="2" id="KW-1133">Transmembrane helix</keyword>
<evidence type="ECO:0000313" key="3">
    <source>
        <dbReference type="EMBL" id="THG28429.1"/>
    </source>
</evidence>
<feature type="compositionally biased region" description="Basic and acidic residues" evidence="1">
    <location>
        <begin position="15"/>
        <end position="32"/>
    </location>
</feature>
<evidence type="ECO:0000313" key="4">
    <source>
        <dbReference type="Proteomes" id="UP000309133"/>
    </source>
</evidence>
<proteinExistence type="predicted"/>
<feature type="transmembrane region" description="Helical" evidence="2">
    <location>
        <begin position="42"/>
        <end position="61"/>
    </location>
</feature>
<evidence type="ECO:0000256" key="1">
    <source>
        <dbReference type="SAM" id="MobiDB-lite"/>
    </source>
</evidence>
<gene>
    <name evidence="3" type="ORF">E6C64_16490</name>
</gene>
<dbReference type="OrthoDB" id="4801970at2"/>
<evidence type="ECO:0000256" key="2">
    <source>
        <dbReference type="SAM" id="Phobius"/>
    </source>
</evidence>
<reference evidence="3 4" key="1">
    <citation type="submission" date="2019-04" db="EMBL/GenBank/DDBJ databases">
        <authorList>
            <person name="Jiang L."/>
        </authorList>
    </citation>
    <scope>NUCLEOTIDE SEQUENCE [LARGE SCALE GENOMIC DNA]</scope>
    <source>
        <strain evidence="3 4">YIM 131853</strain>
    </source>
</reference>
<keyword evidence="4" id="KW-1185">Reference proteome</keyword>
<feature type="region of interest" description="Disordered" evidence="1">
    <location>
        <begin position="1"/>
        <end position="35"/>
    </location>
</feature>
<dbReference type="InterPro" id="IPR025339">
    <property type="entry name" value="DUF4245"/>
</dbReference>
<keyword evidence="2" id="KW-0812">Transmembrane</keyword>
<keyword evidence="2" id="KW-0472">Membrane</keyword>
<protein>
    <submittedName>
        <fullName evidence="3">DUF4245 domain-containing protein</fullName>
    </submittedName>
</protein>
<sequence length="213" mass="22857">MSPKQKQPAIVAELGRPETAEETAARKAEDSRKHRSKQTSTNLWLSLLATLAIAVVLVLLVPRSDSPADPDIDYTALAVDAQEAVDAPLAVPVLPDGWKANAAELRTSTTGGVTSWYVGFITPERDFLAYSQGVDGNSTWLANLLDDHRVTGQTTIGGQQWDVYDDRDDSDAGNLEYALATDVDGQFYAVYGTAEDAEFTTLATALAEQIGAP</sequence>
<dbReference type="Pfam" id="PF14030">
    <property type="entry name" value="DUF4245"/>
    <property type="match status" value="1"/>
</dbReference>
<dbReference type="EMBL" id="SSSM01000006">
    <property type="protein sequence ID" value="THG28429.1"/>
    <property type="molecule type" value="Genomic_DNA"/>
</dbReference>
<accession>A0A4S4FE74</accession>
<dbReference type="Proteomes" id="UP000309133">
    <property type="component" value="Unassembled WGS sequence"/>
</dbReference>
<name>A0A4S4FE74_9MICO</name>
<dbReference type="AlphaFoldDB" id="A0A4S4FE74"/>